<proteinExistence type="predicted"/>
<protein>
    <submittedName>
        <fullName evidence="1">Uncharacterized protein</fullName>
    </submittedName>
</protein>
<accession>A0ABS8UF39</accession>
<dbReference type="InterPro" id="IPR049732">
    <property type="entry name" value="Smlt3025-like"/>
</dbReference>
<keyword evidence="2" id="KW-1185">Reference proteome</keyword>
<dbReference type="RefSeq" id="WP_232137301.1">
    <property type="nucleotide sequence ID" value="NZ_CP089507.1"/>
</dbReference>
<name>A0ABS8UF39_9GAMM</name>
<reference evidence="1" key="2">
    <citation type="journal article" date="2022" name="Syst. Appl. Microbiol.">
        <title>Physiological and genomic characterisation of Luteimonas fraxinea sp. nov., a bacterial species associated with trees tolerant to ash dieback.</title>
        <authorList>
            <person name="Ulrich K."/>
            <person name="Becker R."/>
            <person name="Behrendt U."/>
            <person name="Kube M."/>
            <person name="Schneck V."/>
            <person name="Ulrich A."/>
        </authorList>
    </citation>
    <scope>NUCLEOTIDE SEQUENCE</scope>
    <source>
        <strain evidence="1">A1P009</strain>
    </source>
</reference>
<dbReference type="CDD" id="cd20897">
    <property type="entry name" value="Smlt3025-like"/>
    <property type="match status" value="1"/>
</dbReference>
<organism evidence="1 2">
    <name type="scientific">Luteimonas fraxinea</name>
    <dbReference type="NCBI Taxonomy" id="2901869"/>
    <lineage>
        <taxon>Bacteria</taxon>
        <taxon>Pseudomonadati</taxon>
        <taxon>Pseudomonadota</taxon>
        <taxon>Gammaproteobacteria</taxon>
        <taxon>Lysobacterales</taxon>
        <taxon>Lysobacteraceae</taxon>
        <taxon>Luteimonas</taxon>
    </lineage>
</organism>
<gene>
    <name evidence="1" type="ORF">LTT95_14350</name>
</gene>
<sequence>MLFCALLSACAAEPSELKEDLALVIEPDQQHVPLRYRCPAISISPARAQAHVSQDAAVERAVDRLIADQNIAIDPEHQARQASTQPVPFKLGPNTFALHRNFFYFQNAPSAVPSDGTVSLSLQWPCLEPLPQGYNFAEDDDASMRAILITARYLDPERITVPVAMQRALLPLDPRSPAQRSNPLESLDMRLQGDIAHGRLVPYYADIGAVQRYLRGRHPGNVRAHSRENALQIAKDWYIRRSTDAATLSVIKCDNREIPDGLQIEGSLVKDDPGVQRRASCDHLYALPALGMVVEMSYPRAFLLDWSRIEQRIEALLRPTGS</sequence>
<evidence type="ECO:0000313" key="2">
    <source>
        <dbReference type="Proteomes" id="UP001430360"/>
    </source>
</evidence>
<dbReference type="EMBL" id="JAJQKU010000004">
    <property type="protein sequence ID" value="MCD9098121.1"/>
    <property type="molecule type" value="Genomic_DNA"/>
</dbReference>
<dbReference type="Proteomes" id="UP001430360">
    <property type="component" value="Unassembled WGS sequence"/>
</dbReference>
<reference evidence="1" key="1">
    <citation type="submission" date="2021-12" db="EMBL/GenBank/DDBJ databases">
        <authorList>
            <person name="Ulrich A."/>
        </authorList>
    </citation>
    <scope>NUCLEOTIDE SEQUENCE</scope>
    <source>
        <strain evidence="1">A1P009</strain>
    </source>
</reference>
<evidence type="ECO:0000313" key="1">
    <source>
        <dbReference type="EMBL" id="MCD9098121.1"/>
    </source>
</evidence>
<comment type="caution">
    <text evidence="1">The sequence shown here is derived from an EMBL/GenBank/DDBJ whole genome shotgun (WGS) entry which is preliminary data.</text>
</comment>